<dbReference type="Gene3D" id="1.10.10.60">
    <property type="entry name" value="Homeodomain-like"/>
    <property type="match status" value="2"/>
</dbReference>
<dbReference type="InterPro" id="IPR009057">
    <property type="entry name" value="Homeodomain-like_sf"/>
</dbReference>
<dbReference type="OrthoDB" id="125347at2759"/>
<protein>
    <recommendedName>
        <fullName evidence="3">HTH CENPB-type domain-containing protein</fullName>
    </recommendedName>
</protein>
<dbReference type="PROSITE" id="PS51253">
    <property type="entry name" value="HTH_CENPB"/>
    <property type="match status" value="1"/>
</dbReference>
<dbReference type="GO" id="GO:0003677">
    <property type="term" value="F:DNA binding"/>
    <property type="evidence" value="ECO:0007669"/>
    <property type="project" value="UniProtKB-KW"/>
</dbReference>
<dbReference type="EMBL" id="KV454295">
    <property type="protein sequence ID" value="ODQ72359.1"/>
    <property type="molecule type" value="Genomic_DNA"/>
</dbReference>
<reference evidence="4 5" key="1">
    <citation type="journal article" date="2016" name="Proc. Natl. Acad. Sci. U.S.A.">
        <title>Comparative genomics of biotechnologically important yeasts.</title>
        <authorList>
            <person name="Riley R."/>
            <person name="Haridas S."/>
            <person name="Wolfe K.H."/>
            <person name="Lopes M.R."/>
            <person name="Hittinger C.T."/>
            <person name="Goeker M."/>
            <person name="Salamov A.A."/>
            <person name="Wisecaver J.H."/>
            <person name="Long T.M."/>
            <person name="Calvey C.H."/>
            <person name="Aerts A.L."/>
            <person name="Barry K.W."/>
            <person name="Choi C."/>
            <person name="Clum A."/>
            <person name="Coughlan A.Y."/>
            <person name="Deshpande S."/>
            <person name="Douglass A.P."/>
            <person name="Hanson S.J."/>
            <person name="Klenk H.-P."/>
            <person name="LaButti K.M."/>
            <person name="Lapidus A."/>
            <person name="Lindquist E.A."/>
            <person name="Lipzen A.M."/>
            <person name="Meier-Kolthoff J.P."/>
            <person name="Ohm R.A."/>
            <person name="Otillar R.P."/>
            <person name="Pangilinan J.L."/>
            <person name="Peng Y."/>
            <person name="Rokas A."/>
            <person name="Rosa C.A."/>
            <person name="Scheuner C."/>
            <person name="Sibirny A.A."/>
            <person name="Slot J.C."/>
            <person name="Stielow J.B."/>
            <person name="Sun H."/>
            <person name="Kurtzman C.P."/>
            <person name="Blackwell M."/>
            <person name="Grigoriev I.V."/>
            <person name="Jeffries T.W."/>
        </authorList>
    </citation>
    <scope>NUCLEOTIDE SEQUENCE [LARGE SCALE GENOMIC DNA]</scope>
    <source>
        <strain evidence="4 5">NRRL Y-11557</strain>
    </source>
</reference>
<dbReference type="PANTHER" id="PTHR19303">
    <property type="entry name" value="TRANSPOSON"/>
    <property type="match status" value="1"/>
</dbReference>
<feature type="domain" description="HTH CENPB-type" evidence="3">
    <location>
        <begin position="104"/>
        <end position="178"/>
    </location>
</feature>
<feature type="compositionally biased region" description="Polar residues" evidence="2">
    <location>
        <begin position="454"/>
        <end position="466"/>
    </location>
</feature>
<dbReference type="InterPro" id="IPR004875">
    <property type="entry name" value="DDE_SF_endonuclease_dom"/>
</dbReference>
<dbReference type="SMART" id="SM00674">
    <property type="entry name" value="CENPB"/>
    <property type="match status" value="1"/>
</dbReference>
<dbReference type="AlphaFoldDB" id="A0A1E3Q3R8"/>
<evidence type="ECO:0000313" key="5">
    <source>
        <dbReference type="Proteomes" id="UP000094385"/>
    </source>
</evidence>
<dbReference type="InterPro" id="IPR006600">
    <property type="entry name" value="HTH_CenpB_DNA-bd_dom"/>
</dbReference>
<sequence length="668" mass="75611">MEQIPTMVPQTLRMPVATVTTPHHTSILRTSNQPNNRPDKVNFSMTNEQRRRLCLYADEHPGANQRQLIEWFRGQFSVAPSQAAISRCLKRKSDILESSDRDPNLKRLKKVTFPLMEDALSKWYTEYNGLVPIDGNVLKQQGSYFLKTLYPHAGENAFHFSDGWLARFKSRHNIKSDRFTSSESPVSRLRSLQEQLPAIRSRISQYTPKDVFCMDETGLFYQTIGNGLLTTRFGPNAVEEQEKQPGAYRGILKEKFTVAVCTNADGSDKMPCWVISKWANPKCFINVEMSGLGISYASDPNTKMSASLFKNYLLWFDSHMVGRRVLLLVDYSDAHLAFDGRLLNTELLILPPSTTTVGMHPCDSGITRMLKAFYRRRFTEIMLARIEQGDNRMFLSILEAMNVLVQAWTEDVTRDSIIDCFLNCQLLADNTTNDSSIPATPAFRHQLRPLGRNDSPSGVPQVNPSLQQQHQKRQQQQPQFDPSYGVTPNDLYQVNPRRRSNSPQHASMNYDDAVQHMLNGTGEDLFSVPSIEEIVEEIQEEAEKLGGRNRSASVKEQAQKTSPYSDTAQLYPSQSLDQRDGIDGELLLAERDASGANASQDLTLNTTTSYNVYTAVTEIEALAAIDILERYWMGRNPQLSRLSLPGQRHEILTKRIVLKPATIEKVFG</sequence>
<dbReference type="PANTHER" id="PTHR19303:SF73">
    <property type="entry name" value="PROTEIN PDC2"/>
    <property type="match status" value="1"/>
</dbReference>
<evidence type="ECO:0000259" key="3">
    <source>
        <dbReference type="PROSITE" id="PS51253"/>
    </source>
</evidence>
<proteinExistence type="predicted"/>
<dbReference type="GO" id="GO:0005634">
    <property type="term" value="C:nucleus"/>
    <property type="evidence" value="ECO:0007669"/>
    <property type="project" value="TreeGrafter"/>
</dbReference>
<feature type="region of interest" description="Disordered" evidence="2">
    <location>
        <begin position="542"/>
        <end position="577"/>
    </location>
</feature>
<feature type="compositionally biased region" description="Polar residues" evidence="2">
    <location>
        <begin position="550"/>
        <end position="576"/>
    </location>
</feature>
<organism evidence="4 5">
    <name type="scientific">Lipomyces starkeyi NRRL Y-11557</name>
    <dbReference type="NCBI Taxonomy" id="675824"/>
    <lineage>
        <taxon>Eukaryota</taxon>
        <taxon>Fungi</taxon>
        <taxon>Dikarya</taxon>
        <taxon>Ascomycota</taxon>
        <taxon>Saccharomycotina</taxon>
        <taxon>Lipomycetes</taxon>
        <taxon>Lipomycetales</taxon>
        <taxon>Lipomycetaceae</taxon>
        <taxon>Lipomyces</taxon>
    </lineage>
</organism>
<feature type="region of interest" description="Disordered" evidence="2">
    <location>
        <begin position="447"/>
        <end position="507"/>
    </location>
</feature>
<keyword evidence="1" id="KW-0238">DNA-binding</keyword>
<dbReference type="STRING" id="675824.A0A1E3Q3R8"/>
<dbReference type="InterPro" id="IPR041188">
    <property type="entry name" value="HTH_ABP1_N"/>
</dbReference>
<dbReference type="SUPFAM" id="SSF46689">
    <property type="entry name" value="Homeodomain-like"/>
    <property type="match status" value="1"/>
</dbReference>
<evidence type="ECO:0000313" key="4">
    <source>
        <dbReference type="EMBL" id="ODQ72359.1"/>
    </source>
</evidence>
<accession>A0A1E3Q3R8</accession>
<keyword evidence="5" id="KW-1185">Reference proteome</keyword>
<gene>
    <name evidence="4" type="ORF">LIPSTDRAFT_3763</name>
</gene>
<name>A0A1E3Q3R8_LIPST</name>
<dbReference type="Pfam" id="PF03184">
    <property type="entry name" value="DDE_1"/>
    <property type="match status" value="1"/>
</dbReference>
<evidence type="ECO:0000256" key="1">
    <source>
        <dbReference type="ARBA" id="ARBA00023125"/>
    </source>
</evidence>
<dbReference type="InterPro" id="IPR050863">
    <property type="entry name" value="CenT-Element_Derived"/>
</dbReference>
<dbReference type="Pfam" id="PF18107">
    <property type="entry name" value="HTH_ABP1_N"/>
    <property type="match status" value="1"/>
</dbReference>
<dbReference type="Pfam" id="PF03221">
    <property type="entry name" value="HTH_Tnp_Tc5"/>
    <property type="match status" value="1"/>
</dbReference>
<dbReference type="Proteomes" id="UP000094385">
    <property type="component" value="Unassembled WGS sequence"/>
</dbReference>
<evidence type="ECO:0000256" key="2">
    <source>
        <dbReference type="SAM" id="MobiDB-lite"/>
    </source>
</evidence>